<evidence type="ECO:0000256" key="10">
    <source>
        <dbReference type="ARBA" id="ARBA00049659"/>
    </source>
</evidence>
<dbReference type="GO" id="GO:0030286">
    <property type="term" value="C:dynein complex"/>
    <property type="evidence" value="ECO:0007669"/>
    <property type="project" value="UniProtKB-KW"/>
</dbReference>
<evidence type="ECO:0000256" key="2">
    <source>
        <dbReference type="ARBA" id="ARBA00022490"/>
    </source>
</evidence>
<reference evidence="12 13" key="1">
    <citation type="journal article" date="2015" name="Sci. Rep.">
        <title>The genome of Leishmania panamensis: insights into genomics of the L. (Viannia) subgenus.</title>
        <authorList>
            <person name="Llanes A."/>
            <person name="Restrepo C.M."/>
            <person name="Vecchio G.D."/>
            <person name="Anguizola F.J."/>
            <person name="Lleonart R."/>
        </authorList>
    </citation>
    <scope>NUCLEOTIDE SEQUENCE [LARGE SCALE GENOMIC DNA]</scope>
    <source>
        <strain evidence="12 13">MHOM/PA/94/PSC-1</strain>
    </source>
</reference>
<sequence>MASATSIKEAIVRFEESEYRRRLAGVPEAAQESVPRVVAAQEAKVLLIGMLPPIAKMDKEISTLKECVHLGLSTNAIEKIGPGLKELKNLKVLSLGRNSIRKLEQLDLPQLEQLWASYNKIDKLTGLDKLKSLRVLYLSNNLINSWTEIDRLANQCPELVDVLFLNNPICNSAASNQEYRYMMLQRLPKLTRLDGVPVDPEEKEEADRRR</sequence>
<evidence type="ECO:0000256" key="6">
    <source>
        <dbReference type="ARBA" id="ARBA00023017"/>
    </source>
</evidence>
<keyword evidence="5" id="KW-0677">Repeat</keyword>
<evidence type="ECO:0000256" key="8">
    <source>
        <dbReference type="ARBA" id="ARBA00023212"/>
    </source>
</evidence>
<protein>
    <recommendedName>
        <fullName evidence="11">Dynein axonemal light chain 1</fullName>
    </recommendedName>
</protein>
<dbReference type="FunFam" id="3.80.10.10:FF:000049">
    <property type="entry name" value="Dynein light chain 1"/>
    <property type="match status" value="1"/>
</dbReference>
<dbReference type="GO" id="GO:0005930">
    <property type="term" value="C:axoneme"/>
    <property type="evidence" value="ECO:0007669"/>
    <property type="project" value="UniProtKB-SubCell"/>
</dbReference>
<keyword evidence="3" id="KW-0433">Leucine-rich repeat</keyword>
<evidence type="ECO:0000256" key="9">
    <source>
        <dbReference type="ARBA" id="ARBA00023273"/>
    </source>
</evidence>
<organism evidence="12 13">
    <name type="scientific">Leishmania panamensis</name>
    <dbReference type="NCBI Taxonomy" id="5679"/>
    <lineage>
        <taxon>Eukaryota</taxon>
        <taxon>Discoba</taxon>
        <taxon>Euglenozoa</taxon>
        <taxon>Kinetoplastea</taxon>
        <taxon>Metakinetoplastina</taxon>
        <taxon>Trypanosomatida</taxon>
        <taxon>Trypanosomatidae</taxon>
        <taxon>Leishmaniinae</taxon>
        <taxon>Leishmania</taxon>
        <taxon>Leishmania guyanensis species complex</taxon>
    </lineage>
</organism>
<comment type="subcellular location">
    <subcellularLocation>
        <location evidence="1">Cytoplasm</location>
        <location evidence="1">Cytoskeleton</location>
        <location evidence="1">Cilium axoneme</location>
    </subcellularLocation>
</comment>
<dbReference type="eggNOG" id="KOG0531">
    <property type="taxonomic scope" value="Eukaryota"/>
</dbReference>
<dbReference type="VEuPathDB" id="TriTrypDB:LPMP_241010"/>
<dbReference type="PANTHER" id="PTHR15454">
    <property type="entry name" value="NISCHARIN RELATED"/>
    <property type="match status" value="1"/>
</dbReference>
<dbReference type="VEuPathDB" id="TriTrypDB:LPAL13_240016100"/>
<keyword evidence="9" id="KW-0966">Cell projection</keyword>
<dbReference type="GO" id="GO:0005874">
    <property type="term" value="C:microtubule"/>
    <property type="evidence" value="ECO:0007669"/>
    <property type="project" value="UniProtKB-KW"/>
</dbReference>
<evidence type="ECO:0000256" key="11">
    <source>
        <dbReference type="ARBA" id="ARBA00049760"/>
    </source>
</evidence>
<dbReference type="Proteomes" id="UP000063063">
    <property type="component" value="Chromosome 24"/>
</dbReference>
<dbReference type="SMART" id="SM00365">
    <property type="entry name" value="LRR_SD22"/>
    <property type="match status" value="3"/>
</dbReference>
<dbReference type="PANTHER" id="PTHR15454:SF73">
    <property type="entry name" value="DYNEIN AXONEMAL LIGHT CHAIN 1"/>
    <property type="match status" value="1"/>
</dbReference>
<keyword evidence="4" id="KW-0493">Microtubule</keyword>
<dbReference type="InterPro" id="IPR001611">
    <property type="entry name" value="Leu-rich_rpt"/>
</dbReference>
<gene>
    <name evidence="12" type="ORF">LPMP_241010</name>
</gene>
<keyword evidence="2" id="KW-0963">Cytoplasm</keyword>
<accession>A0A088RU22</accession>
<dbReference type="AlphaFoldDB" id="A0A088RU22"/>
<evidence type="ECO:0000256" key="4">
    <source>
        <dbReference type="ARBA" id="ARBA00022701"/>
    </source>
</evidence>
<evidence type="ECO:0000313" key="13">
    <source>
        <dbReference type="Proteomes" id="UP000063063"/>
    </source>
</evidence>
<dbReference type="InterPro" id="IPR032675">
    <property type="entry name" value="LRR_dom_sf"/>
</dbReference>
<keyword evidence="13" id="KW-1185">Reference proteome</keyword>
<keyword evidence="7" id="KW-0505">Motor protein</keyword>
<dbReference type="SMART" id="SM00369">
    <property type="entry name" value="LRR_TYP"/>
    <property type="match status" value="2"/>
</dbReference>
<proteinExistence type="inferred from homology"/>
<dbReference type="KEGG" id="lpan:LPMP_241010"/>
<name>A0A088RU22_LEIPA</name>
<dbReference type="SUPFAM" id="SSF52058">
    <property type="entry name" value="L domain-like"/>
    <property type="match status" value="1"/>
</dbReference>
<dbReference type="GeneID" id="22575510"/>
<dbReference type="Pfam" id="PF14580">
    <property type="entry name" value="LRR_9"/>
    <property type="match status" value="1"/>
</dbReference>
<dbReference type="PROSITE" id="PS51450">
    <property type="entry name" value="LRR"/>
    <property type="match status" value="3"/>
</dbReference>
<evidence type="ECO:0000256" key="1">
    <source>
        <dbReference type="ARBA" id="ARBA00004430"/>
    </source>
</evidence>
<comment type="similarity">
    <text evidence="10">Belongs to the dynein light chain LC1-type family.</text>
</comment>
<dbReference type="Gene3D" id="3.80.10.10">
    <property type="entry name" value="Ribonuclease Inhibitor"/>
    <property type="match status" value="1"/>
</dbReference>
<evidence type="ECO:0000256" key="3">
    <source>
        <dbReference type="ARBA" id="ARBA00022614"/>
    </source>
</evidence>
<dbReference type="EMBL" id="CP009393">
    <property type="protein sequence ID" value="AIN98734.1"/>
    <property type="molecule type" value="Genomic_DNA"/>
</dbReference>
<dbReference type="OrthoDB" id="266138at2759"/>
<keyword evidence="6" id="KW-0243">Dynein</keyword>
<evidence type="ECO:0000256" key="7">
    <source>
        <dbReference type="ARBA" id="ARBA00023175"/>
    </source>
</evidence>
<keyword evidence="8" id="KW-0206">Cytoskeleton</keyword>
<evidence type="ECO:0000313" key="12">
    <source>
        <dbReference type="EMBL" id="AIN98734.1"/>
    </source>
</evidence>
<dbReference type="InterPro" id="IPR003591">
    <property type="entry name" value="Leu-rich_rpt_typical-subtyp"/>
</dbReference>
<evidence type="ECO:0000256" key="5">
    <source>
        <dbReference type="ARBA" id="ARBA00022737"/>
    </source>
</evidence>
<dbReference type="RefSeq" id="XP_010699441.1">
    <property type="nucleotide sequence ID" value="XM_010701139.1"/>
</dbReference>